<gene>
    <name evidence="1" type="ORF">Fmac_003385</name>
</gene>
<organism evidence="1 2">
    <name type="scientific">Flemingia macrophylla</name>
    <dbReference type="NCBI Taxonomy" id="520843"/>
    <lineage>
        <taxon>Eukaryota</taxon>
        <taxon>Viridiplantae</taxon>
        <taxon>Streptophyta</taxon>
        <taxon>Embryophyta</taxon>
        <taxon>Tracheophyta</taxon>
        <taxon>Spermatophyta</taxon>
        <taxon>Magnoliopsida</taxon>
        <taxon>eudicotyledons</taxon>
        <taxon>Gunneridae</taxon>
        <taxon>Pentapetalae</taxon>
        <taxon>rosids</taxon>
        <taxon>fabids</taxon>
        <taxon>Fabales</taxon>
        <taxon>Fabaceae</taxon>
        <taxon>Papilionoideae</taxon>
        <taxon>50 kb inversion clade</taxon>
        <taxon>NPAAA clade</taxon>
        <taxon>indigoferoid/millettioid clade</taxon>
        <taxon>Phaseoleae</taxon>
        <taxon>Flemingia</taxon>
    </lineage>
</organism>
<evidence type="ECO:0000313" key="1">
    <source>
        <dbReference type="EMBL" id="KAL2349385.1"/>
    </source>
</evidence>
<name>A0ABD1NQK4_9FABA</name>
<keyword evidence="2" id="KW-1185">Reference proteome</keyword>
<dbReference type="AlphaFoldDB" id="A0ABD1NQK4"/>
<evidence type="ECO:0000313" key="2">
    <source>
        <dbReference type="Proteomes" id="UP001603857"/>
    </source>
</evidence>
<sequence length="62" mass="6937">MVPQIQIRPCLDFEGGIMRESGTHVVVLNKATIFACFGNKPNSDIVENQAMTSKAWHLRKHA</sequence>
<proteinExistence type="predicted"/>
<comment type="caution">
    <text evidence="1">The sequence shown here is derived from an EMBL/GenBank/DDBJ whole genome shotgun (WGS) entry which is preliminary data.</text>
</comment>
<dbReference type="EMBL" id="JBGMDY010000001">
    <property type="protein sequence ID" value="KAL2349385.1"/>
    <property type="molecule type" value="Genomic_DNA"/>
</dbReference>
<accession>A0ABD1NQK4</accession>
<dbReference type="Proteomes" id="UP001603857">
    <property type="component" value="Unassembled WGS sequence"/>
</dbReference>
<protein>
    <submittedName>
        <fullName evidence="1">Uncharacterized protein</fullName>
    </submittedName>
</protein>
<reference evidence="1 2" key="1">
    <citation type="submission" date="2024-08" db="EMBL/GenBank/DDBJ databases">
        <title>Insights into the chromosomal genome structure of Flemingia macrophylla.</title>
        <authorList>
            <person name="Ding Y."/>
            <person name="Zhao Y."/>
            <person name="Bi W."/>
            <person name="Wu M."/>
            <person name="Zhao G."/>
            <person name="Gong Y."/>
            <person name="Li W."/>
            <person name="Zhang P."/>
        </authorList>
    </citation>
    <scope>NUCLEOTIDE SEQUENCE [LARGE SCALE GENOMIC DNA]</scope>
    <source>
        <strain evidence="1">DYQJB</strain>
        <tissue evidence="1">Leaf</tissue>
    </source>
</reference>